<evidence type="ECO:0000313" key="7">
    <source>
        <dbReference type="EMBL" id="KAJ7035315.1"/>
    </source>
</evidence>
<keyword evidence="1" id="KW-0479">Metal-binding</keyword>
<gene>
    <name evidence="7" type="ORF">C8F04DRAFT_1098853</name>
</gene>
<evidence type="ECO:0000259" key="6">
    <source>
        <dbReference type="PROSITE" id="PS51999"/>
    </source>
</evidence>
<keyword evidence="8" id="KW-1185">Reference proteome</keyword>
<reference evidence="7" key="1">
    <citation type="submission" date="2023-03" db="EMBL/GenBank/DDBJ databases">
        <title>Massive genome expansion in bonnet fungi (Mycena s.s.) driven by repeated elements and novel gene families across ecological guilds.</title>
        <authorList>
            <consortium name="Lawrence Berkeley National Laboratory"/>
            <person name="Harder C.B."/>
            <person name="Miyauchi S."/>
            <person name="Viragh M."/>
            <person name="Kuo A."/>
            <person name="Thoen E."/>
            <person name="Andreopoulos B."/>
            <person name="Lu D."/>
            <person name="Skrede I."/>
            <person name="Drula E."/>
            <person name="Henrissat B."/>
            <person name="Morin E."/>
            <person name="Kohler A."/>
            <person name="Barry K."/>
            <person name="LaButti K."/>
            <person name="Morin E."/>
            <person name="Salamov A."/>
            <person name="Lipzen A."/>
            <person name="Mereny Z."/>
            <person name="Hegedus B."/>
            <person name="Baldrian P."/>
            <person name="Stursova M."/>
            <person name="Weitz H."/>
            <person name="Taylor A."/>
            <person name="Grigoriev I.V."/>
            <person name="Nagy L.G."/>
            <person name="Martin F."/>
            <person name="Kauserud H."/>
        </authorList>
    </citation>
    <scope>NUCLEOTIDE SEQUENCE</scope>
    <source>
        <strain evidence="7">CBHHK200</strain>
    </source>
</reference>
<keyword evidence="2 4" id="KW-0863">Zinc-finger</keyword>
<evidence type="ECO:0000256" key="4">
    <source>
        <dbReference type="PROSITE-ProRule" id="PRU01343"/>
    </source>
</evidence>
<dbReference type="Pfam" id="PF06839">
    <property type="entry name" value="Zn_ribbon_GRF"/>
    <property type="match status" value="1"/>
</dbReference>
<evidence type="ECO:0000256" key="3">
    <source>
        <dbReference type="ARBA" id="ARBA00022833"/>
    </source>
</evidence>
<accession>A0AAD6X4K1</accession>
<dbReference type="AlphaFoldDB" id="A0AAD6X4K1"/>
<dbReference type="PROSITE" id="PS51999">
    <property type="entry name" value="ZF_GRF"/>
    <property type="match status" value="1"/>
</dbReference>
<evidence type="ECO:0000256" key="5">
    <source>
        <dbReference type="SAM" id="MobiDB-lite"/>
    </source>
</evidence>
<dbReference type="EMBL" id="JARJCM010000051">
    <property type="protein sequence ID" value="KAJ7035315.1"/>
    <property type="molecule type" value="Genomic_DNA"/>
</dbReference>
<feature type="domain" description="GRF-type" evidence="6">
    <location>
        <begin position="96"/>
        <end position="137"/>
    </location>
</feature>
<feature type="compositionally biased region" description="Acidic residues" evidence="5">
    <location>
        <begin position="52"/>
        <end position="87"/>
    </location>
</feature>
<protein>
    <recommendedName>
        <fullName evidence="6">GRF-type domain-containing protein</fullName>
    </recommendedName>
</protein>
<name>A0AAD6X4K1_9AGAR</name>
<dbReference type="InterPro" id="IPR010666">
    <property type="entry name" value="Znf_GRF"/>
</dbReference>
<proteinExistence type="predicted"/>
<dbReference type="GO" id="GO:0008270">
    <property type="term" value="F:zinc ion binding"/>
    <property type="evidence" value="ECO:0007669"/>
    <property type="project" value="UniProtKB-KW"/>
</dbReference>
<evidence type="ECO:0000256" key="2">
    <source>
        <dbReference type="ARBA" id="ARBA00022771"/>
    </source>
</evidence>
<keyword evidence="3" id="KW-0862">Zinc</keyword>
<dbReference type="Proteomes" id="UP001218188">
    <property type="component" value="Unassembled WGS sequence"/>
</dbReference>
<evidence type="ECO:0000313" key="8">
    <source>
        <dbReference type="Proteomes" id="UP001218188"/>
    </source>
</evidence>
<comment type="caution">
    <text evidence="7">The sequence shown here is derived from an EMBL/GenBank/DDBJ whole genome shotgun (WGS) entry which is preliminary data.</text>
</comment>
<feature type="region of interest" description="Disordered" evidence="5">
    <location>
        <begin position="1"/>
        <end position="92"/>
    </location>
</feature>
<evidence type="ECO:0000256" key="1">
    <source>
        <dbReference type="ARBA" id="ARBA00022723"/>
    </source>
</evidence>
<sequence length="236" mass="26619">MTSRKRSAAELEEPDVQDPSRTTRLKATPESGMAPESKAEIGGSAEDRLEVEVDVVEEDGSEYNESAGENDEVNDQESEGEESDSGEPETQITWTCDCRQPALLLVAGQNAQLWNRGRPFAKCATGRCGFWTWTDNATPESQQQLFNESMDARLDSRNYGDEDGGEDNEPEYDGESITASVKTNTTMALAIPTNTTTRSRRRSRWSISCAMLRLRLWNGRVTRVQLRVRWMRRSRR</sequence>
<organism evidence="7 8">
    <name type="scientific">Mycena alexandri</name>
    <dbReference type="NCBI Taxonomy" id="1745969"/>
    <lineage>
        <taxon>Eukaryota</taxon>
        <taxon>Fungi</taxon>
        <taxon>Dikarya</taxon>
        <taxon>Basidiomycota</taxon>
        <taxon>Agaricomycotina</taxon>
        <taxon>Agaricomycetes</taxon>
        <taxon>Agaricomycetidae</taxon>
        <taxon>Agaricales</taxon>
        <taxon>Marasmiineae</taxon>
        <taxon>Mycenaceae</taxon>
        <taxon>Mycena</taxon>
    </lineage>
</organism>